<evidence type="ECO:0000256" key="2">
    <source>
        <dbReference type="SAM" id="SignalP"/>
    </source>
</evidence>
<sequence>MARRLAQLVCAACLVLVLASLAVLGFSRNEDVVPRLPEVLRNDKTLHTAAFGLLALVLFFVVQPLAASGRVSAWLIGSRRRPPGRALSRVPGSCRAWPAWLEAWWIRSAAASCFVTAGLMLVASVASETVQSLLPVVMLLRACMARDASAYVEDDLEASDSEHHVLWQSGIDSGSVTIELETEPEPYRSAL</sequence>
<organism evidence="3 4">
    <name type="scientific">Polyrhizophydium stewartii</name>
    <dbReference type="NCBI Taxonomy" id="2732419"/>
    <lineage>
        <taxon>Eukaryota</taxon>
        <taxon>Fungi</taxon>
        <taxon>Fungi incertae sedis</taxon>
        <taxon>Chytridiomycota</taxon>
        <taxon>Chytridiomycota incertae sedis</taxon>
        <taxon>Chytridiomycetes</taxon>
        <taxon>Rhizophydiales</taxon>
        <taxon>Rhizophydiales incertae sedis</taxon>
        <taxon>Polyrhizophydium</taxon>
    </lineage>
</organism>
<dbReference type="Proteomes" id="UP001527925">
    <property type="component" value="Unassembled WGS sequence"/>
</dbReference>
<dbReference type="EMBL" id="JADGIZ020000058">
    <property type="protein sequence ID" value="KAL2912753.1"/>
    <property type="molecule type" value="Genomic_DNA"/>
</dbReference>
<comment type="caution">
    <text evidence="3">The sequence shown here is derived from an EMBL/GenBank/DDBJ whole genome shotgun (WGS) entry which is preliminary data.</text>
</comment>
<feature type="signal peptide" evidence="2">
    <location>
        <begin position="1"/>
        <end position="27"/>
    </location>
</feature>
<feature type="transmembrane region" description="Helical" evidence="1">
    <location>
        <begin position="53"/>
        <end position="76"/>
    </location>
</feature>
<evidence type="ECO:0000313" key="4">
    <source>
        <dbReference type="Proteomes" id="UP001527925"/>
    </source>
</evidence>
<keyword evidence="2" id="KW-0732">Signal</keyword>
<accession>A0ABR4MZV2</accession>
<keyword evidence="4" id="KW-1185">Reference proteome</keyword>
<gene>
    <name evidence="3" type="ORF">HK105_207745</name>
</gene>
<evidence type="ECO:0000256" key="1">
    <source>
        <dbReference type="SAM" id="Phobius"/>
    </source>
</evidence>
<reference evidence="3 4" key="1">
    <citation type="submission" date="2023-09" db="EMBL/GenBank/DDBJ databases">
        <title>Pangenome analysis of Batrachochytrium dendrobatidis and related Chytrids.</title>
        <authorList>
            <person name="Yacoub M.N."/>
            <person name="Stajich J.E."/>
            <person name="James T.Y."/>
        </authorList>
    </citation>
    <scope>NUCLEOTIDE SEQUENCE [LARGE SCALE GENOMIC DNA]</scope>
    <source>
        <strain evidence="3 4">JEL0888</strain>
    </source>
</reference>
<keyword evidence="1" id="KW-1133">Transmembrane helix</keyword>
<evidence type="ECO:0000313" key="3">
    <source>
        <dbReference type="EMBL" id="KAL2912753.1"/>
    </source>
</evidence>
<keyword evidence="1" id="KW-0812">Transmembrane</keyword>
<name>A0ABR4MZV2_9FUNG</name>
<protein>
    <submittedName>
        <fullName evidence="3">Uncharacterized protein</fullName>
    </submittedName>
</protein>
<keyword evidence="1" id="KW-0472">Membrane</keyword>
<feature type="chain" id="PRO_5046972667" evidence="2">
    <location>
        <begin position="28"/>
        <end position="191"/>
    </location>
</feature>
<proteinExistence type="predicted"/>